<dbReference type="PROSITE" id="PS01153">
    <property type="entry name" value="NOL1_NOP2_SUN"/>
    <property type="match status" value="1"/>
</dbReference>
<keyword evidence="6" id="KW-0698">rRNA processing</keyword>
<dbReference type="InterPro" id="IPR054728">
    <property type="entry name" value="RsmB-like_ferredoxin"/>
</dbReference>
<dbReference type="Gene3D" id="1.10.287.730">
    <property type="entry name" value="Helix hairpin bin"/>
    <property type="match status" value="1"/>
</dbReference>
<dbReference type="Gene3D" id="1.10.940.10">
    <property type="entry name" value="NusB-like"/>
    <property type="match status" value="1"/>
</dbReference>
<evidence type="ECO:0000256" key="12">
    <source>
        <dbReference type="ARBA" id="ARBA00031088"/>
    </source>
</evidence>
<organism evidence="16 17">
    <name type="scientific">Agaribacter flavus</name>
    <dbReference type="NCBI Taxonomy" id="1902781"/>
    <lineage>
        <taxon>Bacteria</taxon>
        <taxon>Pseudomonadati</taxon>
        <taxon>Pseudomonadota</taxon>
        <taxon>Gammaproteobacteria</taxon>
        <taxon>Alteromonadales</taxon>
        <taxon>Alteromonadaceae</taxon>
        <taxon>Agaribacter</taxon>
    </lineage>
</organism>
<evidence type="ECO:0000256" key="4">
    <source>
        <dbReference type="ARBA" id="ARBA00012140"/>
    </source>
</evidence>
<feature type="active site" description="Nucleophile" evidence="14">
    <location>
        <position position="387"/>
    </location>
</feature>
<feature type="binding site" evidence="14">
    <location>
        <position position="334"/>
    </location>
    <ligand>
        <name>S-adenosyl-L-methionine</name>
        <dbReference type="ChEBI" id="CHEBI:59789"/>
    </ligand>
</feature>
<evidence type="ECO:0000256" key="6">
    <source>
        <dbReference type="ARBA" id="ARBA00022552"/>
    </source>
</evidence>
<evidence type="ECO:0000313" key="17">
    <source>
        <dbReference type="Proteomes" id="UP001595478"/>
    </source>
</evidence>
<evidence type="ECO:0000256" key="14">
    <source>
        <dbReference type="PROSITE-ProRule" id="PRU01023"/>
    </source>
</evidence>
<dbReference type="EMBL" id="JBHRSW010000016">
    <property type="protein sequence ID" value="MFC3122009.1"/>
    <property type="molecule type" value="Genomic_DNA"/>
</dbReference>
<feature type="binding site" evidence="14">
    <location>
        <position position="285"/>
    </location>
    <ligand>
        <name>S-adenosyl-L-methionine</name>
        <dbReference type="ChEBI" id="CHEBI:59789"/>
    </ligand>
</feature>
<dbReference type="InterPro" id="IPR004573">
    <property type="entry name" value="rRNA_ssu_MeTfrase_B"/>
</dbReference>
<evidence type="ECO:0000256" key="13">
    <source>
        <dbReference type="ARBA" id="ARBA00047283"/>
    </source>
</evidence>
<dbReference type="Gene3D" id="3.30.70.1170">
    <property type="entry name" value="Sun protein, domain 3"/>
    <property type="match status" value="1"/>
</dbReference>
<feature type="binding site" evidence="14">
    <location>
        <position position="315"/>
    </location>
    <ligand>
        <name>S-adenosyl-L-methionine</name>
        <dbReference type="ChEBI" id="CHEBI:59789"/>
    </ligand>
</feature>
<keyword evidence="17" id="KW-1185">Reference proteome</keyword>
<evidence type="ECO:0000256" key="1">
    <source>
        <dbReference type="ARBA" id="ARBA00002724"/>
    </source>
</evidence>
<keyword evidence="9 14" id="KW-0949">S-adenosyl-L-methionine</keyword>
<dbReference type="EC" id="2.1.1.176" evidence="4"/>
<dbReference type="Gene3D" id="3.40.50.150">
    <property type="entry name" value="Vaccinia Virus protein VP39"/>
    <property type="match status" value="1"/>
</dbReference>
<keyword evidence="8 14" id="KW-0808">Transferase</keyword>
<evidence type="ECO:0000256" key="8">
    <source>
        <dbReference type="ARBA" id="ARBA00022679"/>
    </source>
</evidence>
<evidence type="ECO:0000256" key="2">
    <source>
        <dbReference type="ARBA" id="ARBA00004496"/>
    </source>
</evidence>
<dbReference type="PANTHER" id="PTHR22807">
    <property type="entry name" value="NOP2 YEAST -RELATED NOL1/NOP2/FMU SUN DOMAIN-CONTAINING"/>
    <property type="match status" value="1"/>
</dbReference>
<dbReference type="GO" id="GO:0032259">
    <property type="term" value="P:methylation"/>
    <property type="evidence" value="ECO:0007669"/>
    <property type="project" value="UniProtKB-KW"/>
</dbReference>
<dbReference type="NCBIfam" id="NF008149">
    <property type="entry name" value="PRK10901.1"/>
    <property type="match status" value="1"/>
</dbReference>
<comment type="function">
    <text evidence="1">Specifically methylates the cytosine at position 967 (m5C967) of 16S rRNA.</text>
</comment>
<dbReference type="PROSITE" id="PS51686">
    <property type="entry name" value="SAM_MT_RSMB_NOP"/>
    <property type="match status" value="1"/>
</dbReference>
<dbReference type="Pfam" id="PF01029">
    <property type="entry name" value="NusB"/>
    <property type="match status" value="1"/>
</dbReference>
<dbReference type="SUPFAM" id="SSF48013">
    <property type="entry name" value="NusB-like"/>
    <property type="match status" value="1"/>
</dbReference>
<dbReference type="PANTHER" id="PTHR22807:SF61">
    <property type="entry name" value="NOL1_NOP2_SUN FAMILY PROTEIN _ ANTITERMINATION NUSB DOMAIN-CONTAINING PROTEIN"/>
    <property type="match status" value="1"/>
</dbReference>
<evidence type="ECO:0000256" key="11">
    <source>
        <dbReference type="ARBA" id="ARBA00030399"/>
    </source>
</evidence>
<keyword evidence="7 14" id="KW-0489">Methyltransferase</keyword>
<comment type="caution">
    <text evidence="16">The sequence shown here is derived from an EMBL/GenBank/DDBJ whole genome shotgun (WGS) entry which is preliminary data.</text>
</comment>
<dbReference type="GO" id="GO:0008168">
    <property type="term" value="F:methyltransferase activity"/>
    <property type="evidence" value="ECO:0007669"/>
    <property type="project" value="UniProtKB-KW"/>
</dbReference>
<sequence length="447" mass="50432">MPALNSQQRISHKIDLRADAAWALFEVLENGRSSRDIMPMIFARYNKSQDKAWIQEVIYGCLRVLPKLQFWTHSLLEKPLKGKQKIIEHVIMLGLFQIHSMRTSDHAAVSETVNAAKVLGQPKFAGLVNAILRNFTRKKIAELPFPQPHIAYDLPKWLFKQLQADYPESWQDIAQQSNKKAPLWLRVNQQKISVGSFCQALEQAGIDYECVTNTAIKVLSQASVPALPGYEQGWFNVQDYAAQQCTHLLDVNAGELILDCCAAPGGKTLALYDSCPELGTIYAVDKVNKRLDTMRENLERAHLKGLQRIKLLEADACALTEIEALPMFDKILLDAPCSATGIIRRHPDIKWLRKRQDIEVLVALQSDILEQAWAKLKPGGTLLYATCSILKVENTLQIEQFLNTHKDAQLSPISHALSCEGQSYGWQILPGEQEMDGFFYARLIKSK</sequence>
<proteinExistence type="inferred from homology"/>
<dbReference type="Pfam" id="PF01189">
    <property type="entry name" value="Methyltr_RsmB-F"/>
    <property type="match status" value="1"/>
</dbReference>
<dbReference type="Pfam" id="PF22458">
    <property type="entry name" value="RsmF-B_ferredox"/>
    <property type="match status" value="1"/>
</dbReference>
<gene>
    <name evidence="16" type="primary">rsmB</name>
    <name evidence="16" type="ORF">ACFOHL_10285</name>
</gene>
<dbReference type="InterPro" id="IPR029063">
    <property type="entry name" value="SAM-dependent_MTases_sf"/>
</dbReference>
<reference evidence="17" key="1">
    <citation type="journal article" date="2019" name="Int. J. Syst. Evol. Microbiol.">
        <title>The Global Catalogue of Microorganisms (GCM) 10K type strain sequencing project: providing services to taxonomists for standard genome sequencing and annotation.</title>
        <authorList>
            <consortium name="The Broad Institute Genomics Platform"/>
            <consortium name="The Broad Institute Genome Sequencing Center for Infectious Disease"/>
            <person name="Wu L."/>
            <person name="Ma J."/>
        </authorList>
    </citation>
    <scope>NUCLEOTIDE SEQUENCE [LARGE SCALE GENOMIC DNA]</scope>
    <source>
        <strain evidence="17">KCTC 52473</strain>
    </source>
</reference>
<comment type="catalytic activity">
    <reaction evidence="13">
        <text>cytidine(967) in 16S rRNA + S-adenosyl-L-methionine = 5-methylcytidine(967) in 16S rRNA + S-adenosyl-L-homocysteine + H(+)</text>
        <dbReference type="Rhea" id="RHEA:42748"/>
        <dbReference type="Rhea" id="RHEA-COMP:10219"/>
        <dbReference type="Rhea" id="RHEA-COMP:10220"/>
        <dbReference type="ChEBI" id="CHEBI:15378"/>
        <dbReference type="ChEBI" id="CHEBI:57856"/>
        <dbReference type="ChEBI" id="CHEBI:59789"/>
        <dbReference type="ChEBI" id="CHEBI:74483"/>
        <dbReference type="ChEBI" id="CHEBI:82748"/>
        <dbReference type="EC" id="2.1.1.176"/>
    </reaction>
</comment>
<dbReference type="SUPFAM" id="SSF53335">
    <property type="entry name" value="S-adenosyl-L-methionine-dependent methyltransferases"/>
    <property type="match status" value="1"/>
</dbReference>
<evidence type="ECO:0000256" key="3">
    <source>
        <dbReference type="ARBA" id="ARBA00007494"/>
    </source>
</evidence>
<dbReference type="NCBIfam" id="NF011494">
    <property type="entry name" value="PRK14902.1"/>
    <property type="match status" value="1"/>
</dbReference>
<dbReference type="InterPro" id="IPR023267">
    <property type="entry name" value="RCMT"/>
</dbReference>
<dbReference type="CDD" id="cd02440">
    <property type="entry name" value="AdoMet_MTases"/>
    <property type="match status" value="1"/>
</dbReference>
<comment type="similarity">
    <text evidence="3 14">Belongs to the class I-like SAM-binding methyltransferase superfamily. RsmB/NOP family.</text>
</comment>
<feature type="binding site" evidence="14">
    <location>
        <begin position="261"/>
        <end position="267"/>
    </location>
    <ligand>
        <name>S-adenosyl-L-methionine</name>
        <dbReference type="ChEBI" id="CHEBI:59789"/>
    </ligand>
</feature>
<accession>A0ABV7FNX1</accession>
<name>A0ABV7FNX1_9ALTE</name>
<comment type="subcellular location">
    <subcellularLocation>
        <location evidence="2">Cytoplasm</location>
    </subcellularLocation>
</comment>
<dbReference type="Proteomes" id="UP001595478">
    <property type="component" value="Unassembled WGS sequence"/>
</dbReference>
<dbReference type="PRINTS" id="PR02008">
    <property type="entry name" value="RCMTFAMILY"/>
</dbReference>
<evidence type="ECO:0000256" key="5">
    <source>
        <dbReference type="ARBA" id="ARBA00022490"/>
    </source>
</evidence>
<protein>
    <recommendedName>
        <fullName evidence="4">16S rRNA (cytosine(967)-C(5))-methyltransferase</fullName>
        <ecNumber evidence="4">2.1.1.176</ecNumber>
    </recommendedName>
    <alternativeName>
        <fullName evidence="11">16S rRNA m5C967 methyltransferase</fullName>
    </alternativeName>
    <alternativeName>
        <fullName evidence="12">rRNA (cytosine-C(5)-)-methyltransferase RsmB</fullName>
    </alternativeName>
</protein>
<evidence type="ECO:0000256" key="9">
    <source>
        <dbReference type="ARBA" id="ARBA00022691"/>
    </source>
</evidence>
<keyword evidence="5" id="KW-0963">Cytoplasm</keyword>
<evidence type="ECO:0000259" key="15">
    <source>
        <dbReference type="PROSITE" id="PS51686"/>
    </source>
</evidence>
<dbReference type="NCBIfam" id="TIGR00563">
    <property type="entry name" value="rsmB"/>
    <property type="match status" value="1"/>
</dbReference>
<keyword evidence="10 14" id="KW-0694">RNA-binding</keyword>
<dbReference type="InterPro" id="IPR001678">
    <property type="entry name" value="MeTrfase_RsmB-F_NOP2_dom"/>
</dbReference>
<evidence type="ECO:0000256" key="10">
    <source>
        <dbReference type="ARBA" id="ARBA00022884"/>
    </source>
</evidence>
<evidence type="ECO:0000313" key="16">
    <source>
        <dbReference type="EMBL" id="MFC3122009.1"/>
    </source>
</evidence>
<dbReference type="RefSeq" id="WP_376920147.1">
    <property type="nucleotide sequence ID" value="NZ_JBHRSW010000016.1"/>
</dbReference>
<dbReference type="InterPro" id="IPR035926">
    <property type="entry name" value="NusB-like_sf"/>
</dbReference>
<feature type="domain" description="SAM-dependent MTase RsmB/NOP-type" evidence="15">
    <location>
        <begin position="173"/>
        <end position="446"/>
    </location>
</feature>
<dbReference type="InterPro" id="IPR006027">
    <property type="entry name" value="NusB_RsmB_TIM44"/>
</dbReference>
<evidence type="ECO:0000256" key="7">
    <source>
        <dbReference type="ARBA" id="ARBA00022603"/>
    </source>
</evidence>
<dbReference type="InterPro" id="IPR018314">
    <property type="entry name" value="RsmB/NOL1/NOP2-like_CS"/>
</dbReference>
<dbReference type="InterPro" id="IPR049560">
    <property type="entry name" value="MeTrfase_RsmB-F_NOP2_cat"/>
</dbReference>